<reference evidence="2" key="2">
    <citation type="submission" date="2004-02" db="EMBL/GenBank/DDBJ databases">
        <authorList>
            <consortium name="Genoscope"/>
            <consortium name="Whitehead Institute Centre for Genome Research"/>
        </authorList>
    </citation>
    <scope>NUCLEOTIDE SEQUENCE</scope>
</reference>
<keyword evidence="1" id="KW-0812">Transmembrane</keyword>
<keyword evidence="1" id="KW-1133">Transmembrane helix</keyword>
<name>Q4T6Q8_TETNG</name>
<keyword evidence="1" id="KW-0472">Membrane</keyword>
<sequence>IIKSSWSTCLPVSLLQLPDLYLQLNLICLQDFMGFPLVHNVFAVSYRLFIAVTFDQKKKKTLMVRYFSPCIHLWSTLSESV</sequence>
<protein>
    <submittedName>
        <fullName evidence="2">(spotted green pufferfish) hypothetical protein</fullName>
    </submittedName>
</protein>
<evidence type="ECO:0000256" key="1">
    <source>
        <dbReference type="SAM" id="Phobius"/>
    </source>
</evidence>
<gene>
    <name evidence="2" type="ORF">GSTENG00006185001</name>
</gene>
<dbReference type="AlphaFoldDB" id="Q4T6Q8"/>
<proteinExistence type="predicted"/>
<reference evidence="2" key="1">
    <citation type="journal article" date="2004" name="Nature">
        <title>Genome duplication in the teleost fish Tetraodon nigroviridis reveals the early vertebrate proto-karyotype.</title>
        <authorList>
            <person name="Jaillon O."/>
            <person name="Aury J.-M."/>
            <person name="Brunet F."/>
            <person name="Petit J.-L."/>
            <person name="Stange-Thomann N."/>
            <person name="Mauceli E."/>
            <person name="Bouneau L."/>
            <person name="Fischer C."/>
            <person name="Ozouf-Costaz C."/>
            <person name="Bernot A."/>
            <person name="Nicaud S."/>
            <person name="Jaffe D."/>
            <person name="Fisher S."/>
            <person name="Lutfalla G."/>
            <person name="Dossat C."/>
            <person name="Segurens B."/>
            <person name="Dasilva C."/>
            <person name="Salanoubat M."/>
            <person name="Levy M."/>
            <person name="Boudet N."/>
            <person name="Castellano S."/>
            <person name="Anthouard V."/>
            <person name="Jubin C."/>
            <person name="Castelli V."/>
            <person name="Katinka M."/>
            <person name="Vacherie B."/>
            <person name="Biemont C."/>
            <person name="Skalli Z."/>
            <person name="Cattolico L."/>
            <person name="Poulain J."/>
            <person name="De Berardinis V."/>
            <person name="Cruaud C."/>
            <person name="Duprat S."/>
            <person name="Brottier P."/>
            <person name="Coutanceau J.-P."/>
            <person name="Gouzy J."/>
            <person name="Parra G."/>
            <person name="Lardier G."/>
            <person name="Chapple C."/>
            <person name="McKernan K.J."/>
            <person name="McEwan P."/>
            <person name="Bosak S."/>
            <person name="Kellis M."/>
            <person name="Volff J.-N."/>
            <person name="Guigo R."/>
            <person name="Zody M.C."/>
            <person name="Mesirov J."/>
            <person name="Lindblad-Toh K."/>
            <person name="Birren B."/>
            <person name="Nusbaum C."/>
            <person name="Kahn D."/>
            <person name="Robinson-Rechavi M."/>
            <person name="Laudet V."/>
            <person name="Schachter V."/>
            <person name="Quetier F."/>
            <person name="Saurin W."/>
            <person name="Scarpelli C."/>
            <person name="Wincker P."/>
            <person name="Lander E.S."/>
            <person name="Weissenbach J."/>
            <person name="Roest Crollius H."/>
        </authorList>
    </citation>
    <scope>NUCLEOTIDE SEQUENCE [LARGE SCALE GENOMIC DNA]</scope>
</reference>
<accession>Q4T6Q8</accession>
<organism evidence="2">
    <name type="scientific">Tetraodon nigroviridis</name>
    <name type="common">Spotted green pufferfish</name>
    <name type="synonym">Chelonodon nigroviridis</name>
    <dbReference type="NCBI Taxonomy" id="99883"/>
    <lineage>
        <taxon>Eukaryota</taxon>
        <taxon>Metazoa</taxon>
        <taxon>Chordata</taxon>
        <taxon>Craniata</taxon>
        <taxon>Vertebrata</taxon>
        <taxon>Euteleostomi</taxon>
        <taxon>Actinopterygii</taxon>
        <taxon>Neopterygii</taxon>
        <taxon>Teleostei</taxon>
        <taxon>Neoteleostei</taxon>
        <taxon>Acanthomorphata</taxon>
        <taxon>Eupercaria</taxon>
        <taxon>Tetraodontiformes</taxon>
        <taxon>Tetradontoidea</taxon>
        <taxon>Tetraodontidae</taxon>
        <taxon>Tetraodon</taxon>
    </lineage>
</organism>
<dbReference type="EMBL" id="CAAE01008660">
    <property type="protein sequence ID" value="CAF91424.1"/>
    <property type="molecule type" value="Genomic_DNA"/>
</dbReference>
<feature type="non-terminal residue" evidence="2">
    <location>
        <position position="1"/>
    </location>
</feature>
<evidence type="ECO:0000313" key="2">
    <source>
        <dbReference type="EMBL" id="CAF91424.1"/>
    </source>
</evidence>
<feature type="transmembrane region" description="Helical" evidence="1">
    <location>
        <begin position="32"/>
        <end position="54"/>
    </location>
</feature>
<comment type="caution">
    <text evidence="2">The sequence shown here is derived from an EMBL/GenBank/DDBJ whole genome shotgun (WGS) entry which is preliminary data.</text>
</comment>
<dbReference type="KEGG" id="tng:GSTEN00006185G001"/>